<dbReference type="PROSITE" id="PS00463">
    <property type="entry name" value="ZN2_CY6_FUNGAL_1"/>
    <property type="match status" value="1"/>
</dbReference>
<reference evidence="4 5" key="1">
    <citation type="submission" date="2015-09" db="EMBL/GenBank/DDBJ databases">
        <title>Draft genome of a European isolate of the apple canker pathogen Neonectria ditissima.</title>
        <authorList>
            <person name="Gomez-Cortecero A."/>
            <person name="Harrison R.J."/>
            <person name="Armitage A.D."/>
        </authorList>
    </citation>
    <scope>NUCLEOTIDE SEQUENCE [LARGE SCALE GENOMIC DNA]</scope>
    <source>
        <strain evidence="4 5">R09/05</strain>
    </source>
</reference>
<dbReference type="PANTHER" id="PTHR47256">
    <property type="entry name" value="ZN(II)2CYS6 TRANSCRIPTION FACTOR (EUROFUNG)-RELATED"/>
    <property type="match status" value="1"/>
</dbReference>
<feature type="region of interest" description="Disordered" evidence="2">
    <location>
        <begin position="1"/>
        <end position="59"/>
    </location>
</feature>
<dbReference type="Gene3D" id="4.10.240.10">
    <property type="entry name" value="Zn(2)-C6 fungal-type DNA-binding domain"/>
    <property type="match status" value="1"/>
</dbReference>
<gene>
    <name evidence="4" type="ORF">AK830_g7762</name>
</gene>
<accession>A0A0P7BD00</accession>
<protein>
    <recommendedName>
        <fullName evidence="3">Zn(2)-C6 fungal-type domain-containing protein</fullName>
    </recommendedName>
</protein>
<dbReference type="PANTHER" id="PTHR47256:SF1">
    <property type="entry name" value="ZN(II)2CYS6 TRANSCRIPTION FACTOR (EUROFUNG)"/>
    <property type="match status" value="1"/>
</dbReference>
<evidence type="ECO:0000256" key="1">
    <source>
        <dbReference type="ARBA" id="ARBA00023242"/>
    </source>
</evidence>
<dbReference type="SMART" id="SM00066">
    <property type="entry name" value="GAL4"/>
    <property type="match status" value="1"/>
</dbReference>
<evidence type="ECO:0000259" key="3">
    <source>
        <dbReference type="PROSITE" id="PS50048"/>
    </source>
</evidence>
<dbReference type="SUPFAM" id="SSF57701">
    <property type="entry name" value="Zn2/Cys6 DNA-binding domain"/>
    <property type="match status" value="1"/>
</dbReference>
<evidence type="ECO:0000313" key="4">
    <source>
        <dbReference type="EMBL" id="KPM38786.1"/>
    </source>
</evidence>
<dbReference type="AlphaFoldDB" id="A0A0P7BD00"/>
<dbReference type="CDD" id="cd12148">
    <property type="entry name" value="fungal_TF_MHR"/>
    <property type="match status" value="1"/>
</dbReference>
<keyword evidence="1" id="KW-0539">Nucleus</keyword>
<keyword evidence="5" id="KW-1185">Reference proteome</keyword>
<feature type="compositionally biased region" description="Polar residues" evidence="2">
    <location>
        <begin position="156"/>
        <end position="165"/>
    </location>
</feature>
<dbReference type="Pfam" id="PF00172">
    <property type="entry name" value="Zn_clus"/>
    <property type="match status" value="1"/>
</dbReference>
<dbReference type="STRING" id="78410.A0A0P7BD00"/>
<dbReference type="PROSITE" id="PS50048">
    <property type="entry name" value="ZN2_CY6_FUNGAL_2"/>
    <property type="match status" value="1"/>
</dbReference>
<dbReference type="Proteomes" id="UP000050424">
    <property type="component" value="Unassembled WGS sequence"/>
</dbReference>
<dbReference type="InterPro" id="IPR036864">
    <property type="entry name" value="Zn2-C6_fun-type_DNA-bd_sf"/>
</dbReference>
<comment type="caution">
    <text evidence="4">The sequence shown here is derived from an EMBL/GenBank/DDBJ whole genome shotgun (WGS) entry which is preliminary data.</text>
</comment>
<dbReference type="GO" id="GO:0000981">
    <property type="term" value="F:DNA-binding transcription factor activity, RNA polymerase II-specific"/>
    <property type="evidence" value="ECO:0007669"/>
    <property type="project" value="InterPro"/>
</dbReference>
<dbReference type="InterPro" id="IPR053187">
    <property type="entry name" value="Notoamide_regulator"/>
</dbReference>
<dbReference type="OrthoDB" id="10261408at2759"/>
<dbReference type="EMBL" id="LKCW01000124">
    <property type="protein sequence ID" value="KPM38786.1"/>
    <property type="molecule type" value="Genomic_DNA"/>
</dbReference>
<feature type="compositionally biased region" description="Basic and acidic residues" evidence="2">
    <location>
        <begin position="22"/>
        <end position="50"/>
    </location>
</feature>
<dbReference type="CDD" id="cd00067">
    <property type="entry name" value="GAL4"/>
    <property type="match status" value="1"/>
</dbReference>
<evidence type="ECO:0000313" key="5">
    <source>
        <dbReference type="Proteomes" id="UP000050424"/>
    </source>
</evidence>
<name>A0A0P7BD00_9HYPO</name>
<sequence>MAETETVNGEKQEQEQEQEQEQGEKGKGGEKEKRREKEKGGNRATQERAQRPNVSCRGSQRWEFQAAKRNRAAIGKFHPILSMLVKVVMLPGSVGYPRELGDLSLPISAGATVAQAACSPKKLVIIYHVWLMRIVRKYVLLRPAPPTGEPDPGQSAPPNENTDNLTQKRRRVGGAGACHHCRRRKIRCDGRHPVCAACEAREEECRYDKDDNASQSDGALLIEAIRLLNSRPPQESAQLLASLRNVSDAEAIMSHLRSSAGPGFDLPPLPSNLVAMRGAAERSFVALELEVRHPFLYPVLPSIDIASPTGVLQRLVHPTIASNKEALPAQKALLLHGGHGGPYPTPPATPYDDRLQGPILGHWTKIPISDVLAAQALSLYFKTDHPLLGPFHADLFINDLVAGSGVHCSSLLVNALMYWVCQMYSAIDDKAGALVNAFAAEAWSLWETERGSPSTLNMAAAMFLSFGYLVQGKDHIVLTTLSVAVRMGIHLGLFGVGEDAAKARTEGMDAQQIKAASHTAWGVFNWIMLMALFYYQPELDYPIHPPYLSIPEEDDVPNVGLAFGPESASPRTRYVGETFPSVCKLWRIMHEVTIAYGKDRSSHQLRYRVSVEFAEFKYRELLAWADNLPLGLVRTKQNPHHVVIFHMWLHAAVLDIFRPFLQRPGQPALQLKTFSPPSSSPDQIYAASVNQLKRLVIVYRMNYESSGFTIVWHTALLYVANAVLQSPNDSEWLFYFLLCLYGYQGLGRYYPVVEAIAGALLSMAMRNGHMSSHVARRILTELKEKSLVRVQGEIRAPFMADLDLAMSDPGAASAENLAGMFEENALMMDYTNMFDSAEA</sequence>
<dbReference type="GO" id="GO:0008270">
    <property type="term" value="F:zinc ion binding"/>
    <property type="evidence" value="ECO:0007669"/>
    <property type="project" value="InterPro"/>
</dbReference>
<proteinExistence type="predicted"/>
<organism evidence="4 5">
    <name type="scientific">Neonectria ditissima</name>
    <dbReference type="NCBI Taxonomy" id="78410"/>
    <lineage>
        <taxon>Eukaryota</taxon>
        <taxon>Fungi</taxon>
        <taxon>Dikarya</taxon>
        <taxon>Ascomycota</taxon>
        <taxon>Pezizomycotina</taxon>
        <taxon>Sordariomycetes</taxon>
        <taxon>Hypocreomycetidae</taxon>
        <taxon>Hypocreales</taxon>
        <taxon>Nectriaceae</taxon>
        <taxon>Neonectria</taxon>
    </lineage>
</organism>
<feature type="domain" description="Zn(2)-C6 fungal-type" evidence="3">
    <location>
        <begin position="177"/>
        <end position="207"/>
    </location>
</feature>
<feature type="region of interest" description="Disordered" evidence="2">
    <location>
        <begin position="145"/>
        <end position="171"/>
    </location>
</feature>
<evidence type="ECO:0000256" key="2">
    <source>
        <dbReference type="SAM" id="MobiDB-lite"/>
    </source>
</evidence>
<dbReference type="InterPro" id="IPR001138">
    <property type="entry name" value="Zn2Cys6_DnaBD"/>
</dbReference>